<evidence type="ECO:0000256" key="1">
    <source>
        <dbReference type="SAM" id="Coils"/>
    </source>
</evidence>
<feature type="coiled-coil region" evidence="1">
    <location>
        <begin position="70"/>
        <end position="107"/>
    </location>
</feature>
<protein>
    <submittedName>
        <fullName evidence="2">LINE-1 type transposase domain-containing protein 1</fullName>
    </submittedName>
</protein>
<dbReference type="InterPro" id="IPR036397">
    <property type="entry name" value="RNaseH_sf"/>
</dbReference>
<evidence type="ECO:0000313" key="2">
    <source>
        <dbReference type="EMBL" id="KAI2646597.1"/>
    </source>
</evidence>
<gene>
    <name evidence="2" type="ORF">H4Q32_030866</name>
</gene>
<evidence type="ECO:0000313" key="3">
    <source>
        <dbReference type="Proteomes" id="UP000830375"/>
    </source>
</evidence>
<dbReference type="InterPro" id="IPR004244">
    <property type="entry name" value="Transposase_22"/>
</dbReference>
<dbReference type="Proteomes" id="UP000830375">
    <property type="component" value="Unassembled WGS sequence"/>
</dbReference>
<keyword evidence="1" id="KW-0175">Coiled coil</keyword>
<name>A0ABQ8L7C5_LABRO</name>
<keyword evidence="3" id="KW-1185">Reference proteome</keyword>
<dbReference type="PANTHER" id="PTHR11505">
    <property type="entry name" value="L1 TRANSPOSABLE ELEMENT-RELATED"/>
    <property type="match status" value="1"/>
</dbReference>
<proteinExistence type="predicted"/>
<accession>A0ABQ8L7C5</accession>
<reference evidence="2 3" key="1">
    <citation type="submission" date="2022-01" db="EMBL/GenBank/DDBJ databases">
        <title>A high-quality chromosome-level genome assembly of rohu carp, Labeo rohita.</title>
        <authorList>
            <person name="Arick M.A. II"/>
            <person name="Hsu C.-Y."/>
            <person name="Magbanua Z."/>
            <person name="Pechanova O."/>
            <person name="Grover C."/>
            <person name="Miller E."/>
            <person name="Thrash A."/>
            <person name="Ezzel L."/>
            <person name="Alam S."/>
            <person name="Benzie J."/>
            <person name="Hamilton M."/>
            <person name="Karsi A."/>
            <person name="Lawrence M.L."/>
            <person name="Peterson D.G."/>
        </authorList>
    </citation>
    <scope>NUCLEOTIDE SEQUENCE [LARGE SCALE GENOMIC DNA]</scope>
    <source>
        <strain evidence="3">BAU-BD-2019</strain>
        <tissue evidence="2">Blood</tissue>
    </source>
</reference>
<dbReference type="Gene3D" id="3.30.420.10">
    <property type="entry name" value="Ribonuclease H-like superfamily/Ribonuclease H"/>
    <property type="match status" value="1"/>
</dbReference>
<dbReference type="InterPro" id="IPR042566">
    <property type="entry name" value="L1_C"/>
</dbReference>
<comment type="caution">
    <text evidence="2">The sequence shown here is derived from an EMBL/GenBank/DDBJ whole genome shotgun (WGS) entry which is preliminary data.</text>
</comment>
<sequence length="270" mass="31883">MFGMLWMLGIQIQQRVPVPANIQQLRTAIEKEWTNIPQATINNLMNSMRRRCVALCEANGELRDFRRDNSDQLKEIKDDIQKTNVRLEEAEKRIVDLEERTQNTETVMAEVLKLQTQLEERITDQEGRLRQNNIRIYGSLQIEKAHRALAPRPPENAPPRSIVVNFLSYRMKEEILRTAWRKKDFVWQERRVNIDHDYAPDIIRKRKEYTEAKKLLTEKKIKFQTPFPAKLRVFFPDVTRVYNTAEEARKDLAVRGFPITVIQPPGTLME</sequence>
<dbReference type="Gene3D" id="3.30.250.20">
    <property type="entry name" value="L1 transposable element, C-terminal domain"/>
    <property type="match status" value="1"/>
</dbReference>
<organism evidence="2 3">
    <name type="scientific">Labeo rohita</name>
    <name type="common">Indian major carp</name>
    <name type="synonym">Cyprinus rohita</name>
    <dbReference type="NCBI Taxonomy" id="84645"/>
    <lineage>
        <taxon>Eukaryota</taxon>
        <taxon>Metazoa</taxon>
        <taxon>Chordata</taxon>
        <taxon>Craniata</taxon>
        <taxon>Vertebrata</taxon>
        <taxon>Euteleostomi</taxon>
        <taxon>Actinopterygii</taxon>
        <taxon>Neopterygii</taxon>
        <taxon>Teleostei</taxon>
        <taxon>Ostariophysi</taxon>
        <taxon>Cypriniformes</taxon>
        <taxon>Cyprinidae</taxon>
        <taxon>Labeoninae</taxon>
        <taxon>Labeonini</taxon>
        <taxon>Labeo</taxon>
    </lineage>
</organism>
<dbReference type="EMBL" id="JACTAM010001115">
    <property type="protein sequence ID" value="KAI2646597.1"/>
    <property type="molecule type" value="Genomic_DNA"/>
</dbReference>